<dbReference type="EMBL" id="CAJNRE010010564">
    <property type="protein sequence ID" value="CAF2092158.1"/>
    <property type="molecule type" value="Genomic_DNA"/>
</dbReference>
<keyword evidence="2" id="KW-0812">Transmembrane</keyword>
<organism evidence="5 8">
    <name type="scientific">Rotaria magnacalcarata</name>
    <dbReference type="NCBI Taxonomy" id="392030"/>
    <lineage>
        <taxon>Eukaryota</taxon>
        <taxon>Metazoa</taxon>
        <taxon>Spiralia</taxon>
        <taxon>Gnathifera</taxon>
        <taxon>Rotifera</taxon>
        <taxon>Eurotatoria</taxon>
        <taxon>Bdelloidea</taxon>
        <taxon>Philodinida</taxon>
        <taxon>Philodinidae</taxon>
        <taxon>Rotaria</taxon>
    </lineage>
</organism>
<gene>
    <name evidence="3" type="ORF">CJN711_LOCUS16008</name>
    <name evidence="4" type="ORF">KQP761_LOCUS32542</name>
    <name evidence="6" type="ORF">MBJ925_LOCUS20584</name>
    <name evidence="7" type="ORF">WKI299_LOCUS35570</name>
    <name evidence="5" type="ORF">XDN619_LOCUS13425</name>
</gene>
<evidence type="ECO:0000313" key="3">
    <source>
        <dbReference type="EMBL" id="CAF1281518.1"/>
    </source>
</evidence>
<dbReference type="Proteomes" id="UP000663824">
    <property type="component" value="Unassembled WGS sequence"/>
</dbReference>
<dbReference type="EMBL" id="CAJNOW010018127">
    <property type="protein sequence ID" value="CAF1663193.1"/>
    <property type="molecule type" value="Genomic_DNA"/>
</dbReference>
<evidence type="ECO:0000256" key="2">
    <source>
        <dbReference type="SAM" id="Phobius"/>
    </source>
</evidence>
<dbReference type="Proteomes" id="UP000663887">
    <property type="component" value="Unassembled WGS sequence"/>
</dbReference>
<feature type="region of interest" description="Disordered" evidence="1">
    <location>
        <begin position="94"/>
        <end position="131"/>
    </location>
</feature>
<evidence type="ECO:0000313" key="8">
    <source>
        <dbReference type="Proteomes" id="UP000663887"/>
    </source>
</evidence>
<reference evidence="5" key="1">
    <citation type="submission" date="2021-02" db="EMBL/GenBank/DDBJ databases">
        <authorList>
            <person name="Nowell W R."/>
        </authorList>
    </citation>
    <scope>NUCLEOTIDE SEQUENCE</scope>
</reference>
<sequence length="367" mass="42077">MSIRYRFKRNKFDLLNDPIPVHPDAIYRSHNRPKPENVPLLVSRVIKNNVIVSAPFIANDSDFSFWSIMGPLFVLFIILGLGVLAYRMKKKRDSEKRFNSEDNETTQKNDDRKTNEDKIENLRTHDSKNKSTVQNVTLTSTTVNIVPHERIKFTRTSSDTEDCLEPHGIDKSPLISMFPSGTKRNEKQKLKTRHDQIKTRNITLNSHIENQQSDINKDKQKQLTTNINSKYDSSFESSEIISSSSLASGQPTKAQNSRIVLSNEESNRNILQSSGQYSTINKNNLDIFDNRLQSNNEPLNHQKIQKLDDNKSNATTTTSLTQLNLISRNKTITLMPNVPQCKSNKLSDDNDDYDEIYSFPENNSKNQ</sequence>
<evidence type="ECO:0000256" key="1">
    <source>
        <dbReference type="SAM" id="MobiDB-lite"/>
    </source>
</evidence>
<dbReference type="EMBL" id="CAJNRG010005330">
    <property type="protein sequence ID" value="CAF2075139.1"/>
    <property type="molecule type" value="Genomic_DNA"/>
</dbReference>
<proteinExistence type="predicted"/>
<feature type="region of interest" description="Disordered" evidence="1">
    <location>
        <begin position="157"/>
        <end position="194"/>
    </location>
</feature>
<dbReference type="AlphaFoldDB" id="A0A816RNY3"/>
<name>A0A816RNY3_9BILA</name>
<dbReference type="EMBL" id="CAJNOV010007350">
    <property type="protein sequence ID" value="CAF1281518.1"/>
    <property type="molecule type" value="Genomic_DNA"/>
</dbReference>
<feature type="transmembrane region" description="Helical" evidence="2">
    <location>
        <begin position="63"/>
        <end position="86"/>
    </location>
</feature>
<evidence type="ECO:0000313" key="4">
    <source>
        <dbReference type="EMBL" id="CAF1663193.1"/>
    </source>
</evidence>
<dbReference type="Proteomes" id="UP000663834">
    <property type="component" value="Unassembled WGS sequence"/>
</dbReference>
<keyword evidence="2" id="KW-1133">Transmembrane helix</keyword>
<evidence type="ECO:0000313" key="7">
    <source>
        <dbReference type="EMBL" id="CAF2222061.1"/>
    </source>
</evidence>
<protein>
    <submittedName>
        <fullName evidence="5">Uncharacterized protein</fullName>
    </submittedName>
</protein>
<evidence type="ECO:0000313" key="5">
    <source>
        <dbReference type="EMBL" id="CAF2075139.1"/>
    </source>
</evidence>
<dbReference type="EMBL" id="CAJNRF010017107">
    <property type="protein sequence ID" value="CAF2222061.1"/>
    <property type="molecule type" value="Genomic_DNA"/>
</dbReference>
<evidence type="ECO:0000313" key="6">
    <source>
        <dbReference type="EMBL" id="CAF2092158.1"/>
    </source>
</evidence>
<dbReference type="Proteomes" id="UP000663855">
    <property type="component" value="Unassembled WGS sequence"/>
</dbReference>
<keyword evidence="2" id="KW-0472">Membrane</keyword>
<feature type="compositionally biased region" description="Basic and acidic residues" evidence="1">
    <location>
        <begin position="94"/>
        <end position="129"/>
    </location>
</feature>
<feature type="compositionally biased region" description="Basic and acidic residues" evidence="1">
    <location>
        <begin position="183"/>
        <end position="194"/>
    </location>
</feature>
<dbReference type="OrthoDB" id="10037686at2759"/>
<accession>A0A816RNY3</accession>
<dbReference type="Proteomes" id="UP000663856">
    <property type="component" value="Unassembled WGS sequence"/>
</dbReference>
<comment type="caution">
    <text evidence="5">The sequence shown here is derived from an EMBL/GenBank/DDBJ whole genome shotgun (WGS) entry which is preliminary data.</text>
</comment>
<feature type="region of interest" description="Disordered" evidence="1">
    <location>
        <begin position="338"/>
        <end position="367"/>
    </location>
</feature>